<gene>
    <name evidence="1" type="ORF">GMARGA_LOCUS30126</name>
</gene>
<dbReference type="Proteomes" id="UP000789901">
    <property type="component" value="Unassembled WGS sequence"/>
</dbReference>
<sequence>MIKSVDEISNDKDNLEMITTWVDNANKIVHREVATVINDEEMRYEIAIPMTANNRKLVIKGANYGLLSRFKYDIKCRWHRSEAQKSCDMSLVSALDALDRIGKRGFYERIYLDHVIGNSSTEWNDLSNCFENGSGGVIFVGNNNIKGDNNNVYICDHNE</sequence>
<evidence type="ECO:0000313" key="2">
    <source>
        <dbReference type="Proteomes" id="UP000789901"/>
    </source>
</evidence>
<accession>A0ABN7WF90</accession>
<protein>
    <submittedName>
        <fullName evidence="1">18644_t:CDS:1</fullName>
    </submittedName>
</protein>
<reference evidence="1 2" key="1">
    <citation type="submission" date="2021-06" db="EMBL/GenBank/DDBJ databases">
        <authorList>
            <person name="Kallberg Y."/>
            <person name="Tangrot J."/>
            <person name="Rosling A."/>
        </authorList>
    </citation>
    <scope>NUCLEOTIDE SEQUENCE [LARGE SCALE GENOMIC DNA]</scope>
    <source>
        <strain evidence="1 2">120-4 pot B 10/14</strain>
    </source>
</reference>
<keyword evidence="2" id="KW-1185">Reference proteome</keyword>
<name>A0ABN7WF90_GIGMA</name>
<comment type="caution">
    <text evidence="1">The sequence shown here is derived from an EMBL/GenBank/DDBJ whole genome shotgun (WGS) entry which is preliminary data.</text>
</comment>
<evidence type="ECO:0000313" key="1">
    <source>
        <dbReference type="EMBL" id="CAG8829922.1"/>
    </source>
</evidence>
<feature type="non-terminal residue" evidence="1">
    <location>
        <position position="159"/>
    </location>
</feature>
<dbReference type="EMBL" id="CAJVQB010041880">
    <property type="protein sequence ID" value="CAG8829922.1"/>
    <property type="molecule type" value="Genomic_DNA"/>
</dbReference>
<organism evidence="1 2">
    <name type="scientific">Gigaspora margarita</name>
    <dbReference type="NCBI Taxonomy" id="4874"/>
    <lineage>
        <taxon>Eukaryota</taxon>
        <taxon>Fungi</taxon>
        <taxon>Fungi incertae sedis</taxon>
        <taxon>Mucoromycota</taxon>
        <taxon>Glomeromycotina</taxon>
        <taxon>Glomeromycetes</taxon>
        <taxon>Diversisporales</taxon>
        <taxon>Gigasporaceae</taxon>
        <taxon>Gigaspora</taxon>
    </lineage>
</organism>
<proteinExistence type="predicted"/>